<evidence type="ECO:0000313" key="1">
    <source>
        <dbReference type="EMBL" id="GIY24132.1"/>
    </source>
</evidence>
<reference evidence="1 2" key="1">
    <citation type="submission" date="2021-06" db="EMBL/GenBank/DDBJ databases">
        <title>Caerostris darwini draft genome.</title>
        <authorList>
            <person name="Kono N."/>
            <person name="Arakawa K."/>
        </authorList>
    </citation>
    <scope>NUCLEOTIDE SEQUENCE [LARGE SCALE GENOMIC DNA]</scope>
</reference>
<protein>
    <submittedName>
        <fullName evidence="1">Uncharacterized protein</fullName>
    </submittedName>
</protein>
<dbReference type="EMBL" id="BPLQ01006636">
    <property type="protein sequence ID" value="GIY24132.1"/>
    <property type="molecule type" value="Genomic_DNA"/>
</dbReference>
<organism evidence="1 2">
    <name type="scientific">Caerostris darwini</name>
    <dbReference type="NCBI Taxonomy" id="1538125"/>
    <lineage>
        <taxon>Eukaryota</taxon>
        <taxon>Metazoa</taxon>
        <taxon>Ecdysozoa</taxon>
        <taxon>Arthropoda</taxon>
        <taxon>Chelicerata</taxon>
        <taxon>Arachnida</taxon>
        <taxon>Araneae</taxon>
        <taxon>Araneomorphae</taxon>
        <taxon>Entelegynae</taxon>
        <taxon>Araneoidea</taxon>
        <taxon>Araneidae</taxon>
        <taxon>Caerostris</taxon>
    </lineage>
</organism>
<evidence type="ECO:0000313" key="2">
    <source>
        <dbReference type="Proteomes" id="UP001054837"/>
    </source>
</evidence>
<dbReference type="Proteomes" id="UP001054837">
    <property type="component" value="Unassembled WGS sequence"/>
</dbReference>
<accession>A0AAV4RVG3</accession>
<dbReference type="AlphaFoldDB" id="A0AAV4RVG3"/>
<proteinExistence type="predicted"/>
<keyword evidence="2" id="KW-1185">Reference proteome</keyword>
<gene>
    <name evidence="1" type="ORF">CDAR_579181</name>
</gene>
<comment type="caution">
    <text evidence="1">The sequence shown here is derived from an EMBL/GenBank/DDBJ whole genome shotgun (WGS) entry which is preliminary data.</text>
</comment>
<sequence length="130" mass="14805">MHAIHNNLSPKDLKKSLINHKEILVVTNQKRSECWHNTTVGTFSEHIAILHDNCNMHLAVFFHILLRIGDGANQTITSRSMKREKKFNQVAFLFLLPRCEFLCLSIARQTPPLPFSIVPPPPLATPLFPT</sequence>
<name>A0AAV4RVG3_9ARAC</name>